<dbReference type="Pfam" id="PF12773">
    <property type="entry name" value="DZR"/>
    <property type="match status" value="1"/>
</dbReference>
<dbReference type="InterPro" id="IPR041664">
    <property type="entry name" value="AAA_16"/>
</dbReference>
<dbReference type="InterPro" id="IPR001054">
    <property type="entry name" value="A/G_cyclase"/>
</dbReference>
<dbReference type="SUPFAM" id="SSF52540">
    <property type="entry name" value="P-loop containing nucleoside triphosphate hydrolases"/>
    <property type="match status" value="1"/>
</dbReference>
<name>A0ABU2BX50_9ACTN</name>
<sequence>MNRCTACGVETPAGARFCPECGTPTTPPGCASCGSALTPGAKFCAECGTPVAGATPVVPRVEGNGPVAARRVTSVLFGDLVGFTALSESRDQEEVRELLSRYFDECRTIVGHYDGMVEKFIGDAVMAVWGVPTAYEDDAERAVRAGLEMTARVAALGADLGVEGLSMRVGVVTGEVAVTVGATGQGMVAGDPVNTAARVQAVAGPGQVWVDETTRLLTSSSITYVDAGSHALKGKAEPVPLWSVRAVVAARGGSQRADGLEAPLTGRDRELRLLKEHFHATLESGRPQLALVSAEPGVGKSRLGWEFFKYVDGLSTTVTWNEGRCLAYGEGVAYSALADMVRARLRQPLGDDEADPSSERLLADGLTAYVPDAEEQAWLRPRLATLLGVPGGDSFAREDLFTAWTGFFERVAADSAGLVLVLDDAQYADDGLVLFLEHLLSTASFPCFVLALARPALLEAHPGLATNRRVTVLHLDTLSDRDMTLLVEGLVAGIPAGVRDGLVARADGVPLFAVETVRSLIDRDLVVPRGGQYVLAGDEVDLDAIGAPASLQALVGARLDTLSPEQRRVVEMGSVLGATFRREELQVLCPGVDLDQVLPALVRTQILDLEASRLSAEHGQYGFVQDVVRQVAYGSLSRRDRKAAHLAVVALLESETESTAELAPILAQHYLDAAEAVAGDEDAAELTHQAVTHLRRAASRARDLGASGESVAHMRRAREHAVPGREAAEVEAELATSLTRAGVIGEAVEHATRAVAAFEDLGDVVAAGLAVGTLAQALNNQPNPVATLEVAEPHWERLLEREDADEALLEIAPPLLFARRALGLDYREIAETQVRISSATGGRDLSVGLQSLSAYYMGRDLPAVATPLAARAVEVARTEGRPDNLSRGLMQQVILEMTEDLPSASGISAEMASVARQTGFRTYQVVAEVNSLSIGFHLGEWSEPIGHARHVEMCEQFPFFAPMMSAFRGLRSRAVRGLFEAPWEGTTTDFDEDETMAWVRLCEAFTAADRADPERSVDLAIEACRLMSVIGFGDDFPTVFQGACELVLEAGLPTGHSDLLALGGGPRVAVPRALRGHRARLRGAWQARYGDDQVEAELRLREAMEHYEAWGSPVHLARTRADLALTLARQGRAEEAEEARSLARATYEQLGAAAWLLQLEQQDVRQARAGG</sequence>
<dbReference type="PANTHER" id="PTHR16305:SF28">
    <property type="entry name" value="GUANYLATE CYCLASE DOMAIN-CONTAINING PROTEIN"/>
    <property type="match status" value="1"/>
</dbReference>
<keyword evidence="1" id="KW-0547">Nucleotide-binding</keyword>
<comment type="caution">
    <text evidence="4">The sequence shown here is derived from an EMBL/GenBank/DDBJ whole genome shotgun (WGS) entry which is preliminary data.</text>
</comment>
<dbReference type="Proteomes" id="UP001183648">
    <property type="component" value="Unassembled WGS sequence"/>
</dbReference>
<dbReference type="Pfam" id="PF00211">
    <property type="entry name" value="Guanylate_cyc"/>
    <property type="match status" value="1"/>
</dbReference>
<evidence type="ECO:0000313" key="5">
    <source>
        <dbReference type="Proteomes" id="UP001183648"/>
    </source>
</evidence>
<keyword evidence="5" id="KW-1185">Reference proteome</keyword>
<dbReference type="SMART" id="SM00044">
    <property type="entry name" value="CYCc"/>
    <property type="match status" value="1"/>
</dbReference>
<proteinExistence type="predicted"/>
<feature type="domain" description="Guanylate cyclase" evidence="3">
    <location>
        <begin position="74"/>
        <end position="200"/>
    </location>
</feature>
<dbReference type="RefSeq" id="WP_310302739.1">
    <property type="nucleotide sequence ID" value="NZ_BAAAPS010000013.1"/>
</dbReference>
<dbReference type="Pfam" id="PF13191">
    <property type="entry name" value="AAA_16"/>
    <property type="match status" value="1"/>
</dbReference>
<reference evidence="4 5" key="1">
    <citation type="submission" date="2023-07" db="EMBL/GenBank/DDBJ databases">
        <title>Sequencing the genomes of 1000 actinobacteria strains.</title>
        <authorList>
            <person name="Klenk H.-P."/>
        </authorList>
    </citation>
    <scope>NUCLEOTIDE SEQUENCE [LARGE SCALE GENOMIC DNA]</scope>
    <source>
        <strain evidence="4 5">DSM 19426</strain>
    </source>
</reference>
<evidence type="ECO:0000259" key="3">
    <source>
        <dbReference type="PROSITE" id="PS50125"/>
    </source>
</evidence>
<accession>A0ABU2BX50</accession>
<evidence type="ECO:0000313" key="4">
    <source>
        <dbReference type="EMBL" id="MDR7362975.1"/>
    </source>
</evidence>
<dbReference type="PROSITE" id="PS50125">
    <property type="entry name" value="GUANYLATE_CYCLASE_2"/>
    <property type="match status" value="1"/>
</dbReference>
<dbReference type="Gene3D" id="3.30.70.1230">
    <property type="entry name" value="Nucleotide cyclase"/>
    <property type="match status" value="1"/>
</dbReference>
<evidence type="ECO:0000256" key="2">
    <source>
        <dbReference type="ARBA" id="ARBA00022840"/>
    </source>
</evidence>
<dbReference type="EMBL" id="JAVDYG010000001">
    <property type="protein sequence ID" value="MDR7362975.1"/>
    <property type="molecule type" value="Genomic_DNA"/>
</dbReference>
<organism evidence="4 5">
    <name type="scientific">Nocardioides marmoribigeumensis</name>
    <dbReference type="NCBI Taxonomy" id="433649"/>
    <lineage>
        <taxon>Bacteria</taxon>
        <taxon>Bacillati</taxon>
        <taxon>Actinomycetota</taxon>
        <taxon>Actinomycetes</taxon>
        <taxon>Propionibacteriales</taxon>
        <taxon>Nocardioidaceae</taxon>
        <taxon>Nocardioides</taxon>
    </lineage>
</organism>
<dbReference type="PANTHER" id="PTHR16305">
    <property type="entry name" value="TESTICULAR SOLUBLE ADENYLYL CYCLASE"/>
    <property type="match status" value="1"/>
</dbReference>
<keyword evidence="2" id="KW-0067">ATP-binding</keyword>
<dbReference type="InterPro" id="IPR025874">
    <property type="entry name" value="DZR"/>
</dbReference>
<dbReference type="InterPro" id="IPR027417">
    <property type="entry name" value="P-loop_NTPase"/>
</dbReference>
<dbReference type="SUPFAM" id="SSF55073">
    <property type="entry name" value="Nucleotide cyclase"/>
    <property type="match status" value="1"/>
</dbReference>
<dbReference type="CDD" id="cd07302">
    <property type="entry name" value="CHD"/>
    <property type="match status" value="1"/>
</dbReference>
<gene>
    <name evidence="4" type="ORF">J2S63_002528</name>
</gene>
<dbReference type="InterPro" id="IPR029787">
    <property type="entry name" value="Nucleotide_cyclase"/>
</dbReference>
<protein>
    <submittedName>
        <fullName evidence="4">Class 3 adenylate cyclase</fullName>
    </submittedName>
</protein>
<evidence type="ECO:0000256" key="1">
    <source>
        <dbReference type="ARBA" id="ARBA00022741"/>
    </source>
</evidence>